<dbReference type="Proteomes" id="UP000287352">
    <property type="component" value="Unassembled WGS sequence"/>
</dbReference>
<dbReference type="Pfam" id="PF04545">
    <property type="entry name" value="Sigma70_r4"/>
    <property type="match status" value="1"/>
</dbReference>
<dbReference type="InterPro" id="IPR050239">
    <property type="entry name" value="Sigma-70_RNA_pol_init_factors"/>
</dbReference>
<protein>
    <recommendedName>
        <fullName evidence="1">RNA polymerase sigma-70 region 4 domain-containing protein</fullName>
    </recommendedName>
</protein>
<proteinExistence type="predicted"/>
<organism evidence="2 3">
    <name type="scientific">Tengunoibacter tsumagoiensis</name>
    <dbReference type="NCBI Taxonomy" id="2014871"/>
    <lineage>
        <taxon>Bacteria</taxon>
        <taxon>Bacillati</taxon>
        <taxon>Chloroflexota</taxon>
        <taxon>Ktedonobacteria</taxon>
        <taxon>Ktedonobacterales</taxon>
        <taxon>Dictyobacteraceae</taxon>
        <taxon>Tengunoibacter</taxon>
    </lineage>
</organism>
<dbReference type="PRINTS" id="PR00046">
    <property type="entry name" value="SIGMA70FCT"/>
</dbReference>
<dbReference type="EMBL" id="BIFR01000001">
    <property type="protein sequence ID" value="GCE11189.1"/>
    <property type="molecule type" value="Genomic_DNA"/>
</dbReference>
<evidence type="ECO:0000313" key="2">
    <source>
        <dbReference type="EMBL" id="GCE11189.1"/>
    </source>
</evidence>
<dbReference type="OrthoDB" id="9809557at2"/>
<dbReference type="InterPro" id="IPR036388">
    <property type="entry name" value="WH-like_DNA-bd_sf"/>
</dbReference>
<dbReference type="InterPro" id="IPR000943">
    <property type="entry name" value="RNA_pol_sigma70"/>
</dbReference>
<dbReference type="InterPro" id="IPR007630">
    <property type="entry name" value="RNA_pol_sigma70_r4"/>
</dbReference>
<keyword evidence="3" id="KW-1185">Reference proteome</keyword>
<comment type="caution">
    <text evidence="2">The sequence shown here is derived from an EMBL/GenBank/DDBJ whole genome shotgun (WGS) entry which is preliminary data.</text>
</comment>
<dbReference type="GO" id="GO:0006352">
    <property type="term" value="P:DNA-templated transcription initiation"/>
    <property type="evidence" value="ECO:0007669"/>
    <property type="project" value="InterPro"/>
</dbReference>
<accession>A0A401ZWA9</accession>
<dbReference type="GO" id="GO:0003700">
    <property type="term" value="F:DNA-binding transcription factor activity"/>
    <property type="evidence" value="ECO:0007669"/>
    <property type="project" value="InterPro"/>
</dbReference>
<dbReference type="InterPro" id="IPR013324">
    <property type="entry name" value="RNA_pol_sigma_r3/r4-like"/>
</dbReference>
<dbReference type="PANTHER" id="PTHR30603">
    <property type="entry name" value="RNA POLYMERASE SIGMA FACTOR RPO"/>
    <property type="match status" value="1"/>
</dbReference>
<dbReference type="AlphaFoldDB" id="A0A401ZWA9"/>
<gene>
    <name evidence="2" type="ORF">KTT_10480</name>
</gene>
<sequence length="135" mass="16286">MDIELSRLAYDYLQNFPVDDEVREEALQQTVEYCVDRFPTLPRDEITMMVVRAWNWHVDRHNAQKDVDLSRRALLRKLLSHLTQRERQVIELRYGLVSNQIQTLEEISKVLNVSREYVRMIEERALRKLKPFLDE</sequence>
<name>A0A401ZWA9_9CHLR</name>
<dbReference type="SUPFAM" id="SSF88659">
    <property type="entry name" value="Sigma3 and sigma4 domains of RNA polymerase sigma factors"/>
    <property type="match status" value="1"/>
</dbReference>
<feature type="domain" description="RNA polymerase sigma-70 region 4" evidence="1">
    <location>
        <begin position="78"/>
        <end position="130"/>
    </location>
</feature>
<evidence type="ECO:0000313" key="3">
    <source>
        <dbReference type="Proteomes" id="UP000287352"/>
    </source>
</evidence>
<evidence type="ECO:0000259" key="1">
    <source>
        <dbReference type="Pfam" id="PF04545"/>
    </source>
</evidence>
<dbReference type="RefSeq" id="WP_126578887.1">
    <property type="nucleotide sequence ID" value="NZ_BIFR01000001.1"/>
</dbReference>
<dbReference type="CDD" id="cd06171">
    <property type="entry name" value="Sigma70_r4"/>
    <property type="match status" value="1"/>
</dbReference>
<dbReference type="Gene3D" id="1.10.10.10">
    <property type="entry name" value="Winged helix-like DNA-binding domain superfamily/Winged helix DNA-binding domain"/>
    <property type="match status" value="1"/>
</dbReference>
<dbReference type="PANTHER" id="PTHR30603:SF47">
    <property type="entry name" value="RNA POLYMERASE SIGMA FACTOR SIGD, CHLOROPLASTIC"/>
    <property type="match status" value="1"/>
</dbReference>
<reference evidence="3" key="1">
    <citation type="submission" date="2018-12" db="EMBL/GenBank/DDBJ databases">
        <title>Tengunoibacter tsumagoiensis gen. nov., sp. nov., Dictyobacter kobayashii sp. nov., D. alpinus sp. nov., and D. joshuensis sp. nov. and description of Dictyobacteraceae fam. nov. within the order Ktedonobacterales isolated from Tengu-no-mugimeshi.</title>
        <authorList>
            <person name="Wang C.M."/>
            <person name="Zheng Y."/>
            <person name="Sakai Y."/>
            <person name="Toyoda A."/>
            <person name="Minakuchi Y."/>
            <person name="Abe K."/>
            <person name="Yokota A."/>
            <person name="Yabe S."/>
        </authorList>
    </citation>
    <scope>NUCLEOTIDE SEQUENCE [LARGE SCALE GENOMIC DNA]</scope>
    <source>
        <strain evidence="3">Uno3</strain>
    </source>
</reference>